<organism evidence="2 3">
    <name type="scientific">Aspergillus ochraceoroseus IBT 24754</name>
    <dbReference type="NCBI Taxonomy" id="1392256"/>
    <lineage>
        <taxon>Eukaryota</taxon>
        <taxon>Fungi</taxon>
        <taxon>Dikarya</taxon>
        <taxon>Ascomycota</taxon>
        <taxon>Pezizomycotina</taxon>
        <taxon>Eurotiomycetes</taxon>
        <taxon>Eurotiomycetidae</taxon>
        <taxon>Eurotiales</taxon>
        <taxon>Aspergillaceae</taxon>
        <taxon>Aspergillus</taxon>
        <taxon>Aspergillus subgen. Nidulantes</taxon>
    </lineage>
</organism>
<evidence type="ECO:0000313" key="2">
    <source>
        <dbReference type="EMBL" id="PTU18153.1"/>
    </source>
</evidence>
<comment type="caution">
    <text evidence="2">The sequence shown here is derived from an EMBL/GenBank/DDBJ whole genome shotgun (WGS) entry which is preliminary data.</text>
</comment>
<feature type="coiled-coil region" evidence="1">
    <location>
        <begin position="56"/>
        <end position="83"/>
    </location>
</feature>
<evidence type="ECO:0000313" key="3">
    <source>
        <dbReference type="Proteomes" id="UP000244073"/>
    </source>
</evidence>
<dbReference type="GeneID" id="63817068"/>
<dbReference type="AlphaFoldDB" id="A0A2T5LPE5"/>
<protein>
    <submittedName>
        <fullName evidence="2">Uncharacterized protein</fullName>
    </submittedName>
</protein>
<dbReference type="VEuPathDB" id="FungiDB:P175DRAFT_0535064"/>
<dbReference type="Proteomes" id="UP000244073">
    <property type="component" value="Unassembled WGS sequence"/>
</dbReference>
<proteinExistence type="predicted"/>
<reference evidence="2 3" key="1">
    <citation type="journal article" date="2018" name="Proc. Natl. Acad. Sci. U.S.A.">
        <title>Linking secondary metabolites to gene clusters through genome sequencing of six diverse Aspergillus species.</title>
        <authorList>
            <person name="Kaerboelling I."/>
            <person name="Vesth T.C."/>
            <person name="Frisvad J.C."/>
            <person name="Nybo J.L."/>
            <person name="Theobald S."/>
            <person name="Kuo A."/>
            <person name="Bowyer P."/>
            <person name="Matsuda Y."/>
            <person name="Mondo S."/>
            <person name="Lyhne E.K."/>
            <person name="Kogle M.E."/>
            <person name="Clum A."/>
            <person name="Lipzen A."/>
            <person name="Salamov A."/>
            <person name="Ngan C.Y."/>
            <person name="Daum C."/>
            <person name="Chiniquy J."/>
            <person name="Barry K."/>
            <person name="LaButti K."/>
            <person name="Haridas S."/>
            <person name="Simmons B.A."/>
            <person name="Magnuson J.K."/>
            <person name="Mortensen U.H."/>
            <person name="Larsen T.O."/>
            <person name="Grigoriev I.V."/>
            <person name="Baker S.E."/>
            <person name="Andersen M.R."/>
        </authorList>
    </citation>
    <scope>NUCLEOTIDE SEQUENCE [LARGE SCALE GENOMIC DNA]</scope>
    <source>
        <strain evidence="2 3">IBT 24754</strain>
    </source>
</reference>
<name>A0A2T5LPE5_9EURO</name>
<dbReference type="EMBL" id="MSFN02000008">
    <property type="protein sequence ID" value="PTU18153.1"/>
    <property type="molecule type" value="Genomic_DNA"/>
</dbReference>
<accession>A0A2T5LPE5</accession>
<evidence type="ECO:0000256" key="1">
    <source>
        <dbReference type="SAM" id="Coils"/>
    </source>
</evidence>
<gene>
    <name evidence="2" type="ORF">P175DRAFT_0535064</name>
</gene>
<sequence>MRFLEEGPDPEEYSSRVDFDDIDSQVSGIGSQTRSGYISPGRILTGSNSKIQGYVQEEKRLAEDRMREEKRKAEQRLREDKLVSTFSCGPLGSSR</sequence>
<dbReference type="RefSeq" id="XP_040749545.1">
    <property type="nucleotide sequence ID" value="XM_040900186.1"/>
</dbReference>
<keyword evidence="1" id="KW-0175">Coiled coil</keyword>